<dbReference type="RefSeq" id="XP_021567465.1">
    <property type="nucleotide sequence ID" value="XM_021711790.1"/>
</dbReference>
<dbReference type="AlphaFoldDB" id="A0A3Q0DZK0"/>
<dbReference type="Proteomes" id="UP000189704">
    <property type="component" value="Unplaced"/>
</dbReference>
<keyword evidence="2" id="KW-0677">Repeat</keyword>
<evidence type="ECO:0000256" key="9">
    <source>
        <dbReference type="ARBA" id="ARBA00093793"/>
    </source>
</evidence>
<evidence type="ECO:0000256" key="6">
    <source>
        <dbReference type="ARBA" id="ARBA00023163"/>
    </source>
</evidence>
<feature type="domain" description="Myb-like" evidence="11">
    <location>
        <begin position="119"/>
        <end position="169"/>
    </location>
</feature>
<dbReference type="GO" id="GO:0005634">
    <property type="term" value="C:nucleus"/>
    <property type="evidence" value="ECO:0007669"/>
    <property type="project" value="UniProtKB-SubCell"/>
</dbReference>
<keyword evidence="3" id="KW-0805">Transcription regulation</keyword>
<dbReference type="PROSITE" id="PS50090">
    <property type="entry name" value="MYB_LIKE"/>
    <property type="match status" value="3"/>
</dbReference>
<feature type="domain" description="HTH myb-type" evidence="12">
    <location>
        <begin position="67"/>
        <end position="122"/>
    </location>
</feature>
<gene>
    <name evidence="14" type="primary">MYB</name>
</gene>
<evidence type="ECO:0000256" key="7">
    <source>
        <dbReference type="ARBA" id="ARBA00023242"/>
    </source>
</evidence>
<feature type="domain" description="Myb-like" evidence="11">
    <location>
        <begin position="67"/>
        <end position="118"/>
    </location>
</feature>
<dbReference type="PROSITE" id="PS51294">
    <property type="entry name" value="HTH_MYB"/>
    <property type="match status" value="3"/>
</dbReference>
<evidence type="ECO:0000256" key="3">
    <source>
        <dbReference type="ARBA" id="ARBA00023015"/>
    </source>
</evidence>
<dbReference type="FunFam" id="1.10.10.60:FF:000016">
    <property type="entry name" value="Transcriptional activator Myb isoform A"/>
    <property type="match status" value="1"/>
</dbReference>
<dbReference type="FunFam" id="1.10.10.60:FF:000042">
    <property type="entry name" value="Transcriptional activator Myb isoform A"/>
    <property type="match status" value="1"/>
</dbReference>
<dbReference type="PANTHER" id="PTHR45614:SF5">
    <property type="entry name" value="TRANSCRIPTIONAL ACTIVATOR MYB"/>
    <property type="match status" value="1"/>
</dbReference>
<keyword evidence="7" id="KW-0539">Nucleus</keyword>
<feature type="domain" description="HTH myb-type" evidence="12">
    <location>
        <begin position="123"/>
        <end position="173"/>
    </location>
</feature>
<evidence type="ECO:0000256" key="4">
    <source>
        <dbReference type="ARBA" id="ARBA00023125"/>
    </source>
</evidence>
<keyword evidence="4" id="KW-0238">DNA-binding</keyword>
<evidence type="ECO:0000259" key="11">
    <source>
        <dbReference type="PROSITE" id="PS50090"/>
    </source>
</evidence>
<feature type="domain" description="HTH myb-type" evidence="12">
    <location>
        <begin position="15"/>
        <end position="66"/>
    </location>
</feature>
<evidence type="ECO:0000313" key="14">
    <source>
        <dbReference type="RefSeq" id="XP_021567465.1"/>
    </source>
</evidence>
<dbReference type="CDD" id="cd00167">
    <property type="entry name" value="SANT"/>
    <property type="match status" value="3"/>
</dbReference>
<dbReference type="InterPro" id="IPR050560">
    <property type="entry name" value="MYB_TF"/>
</dbReference>
<evidence type="ECO:0000313" key="13">
    <source>
        <dbReference type="Proteomes" id="UP000189704"/>
    </source>
</evidence>
<dbReference type="Gene3D" id="1.10.10.60">
    <property type="entry name" value="Homeodomain-like"/>
    <property type="match status" value="3"/>
</dbReference>
<dbReference type="SMART" id="SM00717">
    <property type="entry name" value="SANT"/>
    <property type="match status" value="3"/>
</dbReference>
<accession>A0A3Q0DZK0</accession>
<dbReference type="Pfam" id="PF09316">
    <property type="entry name" value="Cmyb_C"/>
    <property type="match status" value="1"/>
</dbReference>
<evidence type="ECO:0000256" key="1">
    <source>
        <dbReference type="ARBA" id="ARBA00004123"/>
    </source>
</evidence>
<evidence type="ECO:0000256" key="8">
    <source>
        <dbReference type="ARBA" id="ARBA00093768"/>
    </source>
</evidence>
<keyword evidence="13" id="KW-1185">Reference proteome</keyword>
<comment type="function">
    <text evidence="8">Transcriptional activator; DNA-binding protein that specifically recognize the sequence 5'-YAAC[GT]G-3'. Plays an important role in the control of proliferation and differentiation of hematopoietic progenitor cells.</text>
</comment>
<evidence type="ECO:0000256" key="10">
    <source>
        <dbReference type="SAM" id="MobiDB-lite"/>
    </source>
</evidence>
<dbReference type="SUPFAM" id="SSF46689">
    <property type="entry name" value="Homeodomain-like"/>
    <property type="match status" value="2"/>
</dbReference>
<dbReference type="FunFam" id="1.10.10.60:FF:000010">
    <property type="entry name" value="Transcriptional activator Myb isoform A"/>
    <property type="match status" value="1"/>
</dbReference>
<comment type="subcellular location">
    <subcellularLocation>
        <location evidence="1">Nucleus</location>
    </subcellularLocation>
</comment>
<dbReference type="InterPro" id="IPR001005">
    <property type="entry name" value="SANT/Myb"/>
</dbReference>
<feature type="region of interest" description="Disordered" evidence="10">
    <location>
        <begin position="284"/>
        <end position="313"/>
    </location>
</feature>
<evidence type="ECO:0000256" key="2">
    <source>
        <dbReference type="ARBA" id="ARBA00022737"/>
    </source>
</evidence>
<dbReference type="InterPro" id="IPR015395">
    <property type="entry name" value="C-myb_C"/>
</dbReference>
<keyword evidence="5" id="KW-0010">Activator</keyword>
<dbReference type="GO" id="GO:0000978">
    <property type="term" value="F:RNA polymerase II cis-regulatory region sequence-specific DNA binding"/>
    <property type="evidence" value="ECO:0007669"/>
    <property type="project" value="TreeGrafter"/>
</dbReference>
<dbReference type="InterPro" id="IPR009057">
    <property type="entry name" value="Homeodomain-like_sf"/>
</dbReference>
<reference evidence="14" key="1">
    <citation type="submission" date="2025-08" db="UniProtKB">
        <authorList>
            <consortium name="RefSeq"/>
        </authorList>
    </citation>
    <scope>IDENTIFICATION</scope>
</reference>
<evidence type="ECO:0000259" key="12">
    <source>
        <dbReference type="PROSITE" id="PS51294"/>
    </source>
</evidence>
<dbReference type="Pfam" id="PF00249">
    <property type="entry name" value="Myb_DNA-binding"/>
    <property type="match status" value="3"/>
</dbReference>
<feature type="domain" description="Myb-like" evidence="11">
    <location>
        <begin position="15"/>
        <end position="66"/>
    </location>
</feature>
<dbReference type="GO" id="GO:0001228">
    <property type="term" value="F:DNA-binding transcription activator activity, RNA polymerase II-specific"/>
    <property type="evidence" value="ECO:0007669"/>
    <property type="project" value="UniProtKB-ARBA"/>
</dbReference>
<sequence length="585" mass="65744">MCDHDYDGLLPKSGKRHLGKTRWTREEDEKLKKLVEQNGTDDWKVIANYLPNRTDVQCQHRWQKVLNPELIKGPWTKEEDQRVIELVQKYGPKRWSVIAKHLKGRIGKQCRERWHNHLNPEVKKTSWTEEEDRIIYQAHKRLGNRWAEIAKLLPGRTDNAIKNHWNSTMRRKVEQEGYLQESSKASQPTVATSFQKNSHLMGFAQAPPTAQLPTTGQPSVNNDYSYYHISEAQNVSSHVPYPVALHVNIVNVPQPAAAAIQTQNHTCSYPGWHSTTIADHTRPHGDSAPVSCLGEHHSTPSLPVDPGSLPEESASPTRCMIVHQGTILDNVKNLLEFAETLQFIDSFLNTSSNHENLDLEMPSLTSTPLSGHKLTVTAPFHRDQTVKTQKENTIFRTPAIKRSILESSPRTPTPFKHGLAAQEIKYCPLKMLPQTSSHLVEDLQDVIKQEADESGIVAEFQENGLPLLKKIKQEVESPTDKAGNFFCSHHWEGDSLNTQLFTQTSTVANAPNILTSSILMTPVSEDEDNVLKAFTAPKNRSLASPLQPCSSAWEPASCGKMEEQMTASGQAHKYVNAFSARTLVM</sequence>
<protein>
    <recommendedName>
        <fullName evidence="9">Transcriptional activator Myb</fullName>
    </recommendedName>
</protein>
<dbReference type="PANTHER" id="PTHR45614">
    <property type="entry name" value="MYB PROTEIN-RELATED"/>
    <property type="match status" value="1"/>
</dbReference>
<keyword evidence="6" id="KW-0804">Transcription</keyword>
<name>A0A3Q0DZK0_CARSF</name>
<organism evidence="13 14">
    <name type="scientific">Carlito syrichta</name>
    <name type="common">Philippine tarsier</name>
    <name type="synonym">Tarsius syrichta</name>
    <dbReference type="NCBI Taxonomy" id="1868482"/>
    <lineage>
        <taxon>Eukaryota</taxon>
        <taxon>Metazoa</taxon>
        <taxon>Chordata</taxon>
        <taxon>Craniata</taxon>
        <taxon>Vertebrata</taxon>
        <taxon>Euteleostomi</taxon>
        <taxon>Mammalia</taxon>
        <taxon>Eutheria</taxon>
        <taxon>Euarchontoglires</taxon>
        <taxon>Primates</taxon>
        <taxon>Haplorrhini</taxon>
        <taxon>Tarsiiformes</taxon>
        <taxon>Tarsiidae</taxon>
        <taxon>Carlito</taxon>
    </lineage>
</organism>
<proteinExistence type="predicted"/>
<evidence type="ECO:0000256" key="5">
    <source>
        <dbReference type="ARBA" id="ARBA00023159"/>
    </source>
</evidence>
<dbReference type="CTD" id="4602"/>
<dbReference type="GeneID" id="103259282"/>
<dbReference type="InterPro" id="IPR017930">
    <property type="entry name" value="Myb_dom"/>
</dbReference>